<comment type="caution">
    <text evidence="1">The sequence shown here is derived from an EMBL/GenBank/DDBJ whole genome shotgun (WGS) entry which is preliminary data.</text>
</comment>
<dbReference type="BioCyc" id="PSYR629263:G11X0-3277-MONOMER"/>
<dbReference type="HOGENOM" id="CLU_3383387_0_0_6"/>
<dbReference type="AlphaFoldDB" id="F3GAQ4"/>
<reference evidence="1 2" key="1">
    <citation type="journal article" date="2011" name="PLoS Pathog.">
        <title>Dynamic evolution of pathogenicity revealed by sequencing and comparative genomics of 19 Pseudomonas syringae isolates.</title>
        <authorList>
            <person name="Baltrus D.A."/>
            <person name="Nishimura M.T."/>
            <person name="Romanchuk A."/>
            <person name="Chang J.H."/>
            <person name="Mukhtar M.S."/>
            <person name="Cherkis K."/>
            <person name="Roach J."/>
            <person name="Grant S.R."/>
            <person name="Jones C.D."/>
            <person name="Dangl J.L."/>
        </authorList>
    </citation>
    <scope>NUCLEOTIDE SEQUENCE [LARGE SCALE GENOMIC DNA]</scope>
    <source>
        <strain evidence="1 2">1704B</strain>
    </source>
</reference>
<dbReference type="EMBL" id="AEAI01000880">
    <property type="protein sequence ID" value="EGH44154.1"/>
    <property type="molecule type" value="Genomic_DNA"/>
</dbReference>
<dbReference type="Proteomes" id="UP000004986">
    <property type="component" value="Unassembled WGS sequence"/>
</dbReference>
<keyword evidence="2" id="KW-1185">Reference proteome</keyword>
<gene>
    <name evidence="1" type="ORF">PSYPI_17882</name>
</gene>
<evidence type="ECO:0000313" key="2">
    <source>
        <dbReference type="Proteomes" id="UP000004986"/>
    </source>
</evidence>
<proteinExistence type="predicted"/>
<dbReference type="PATRIC" id="fig|629263.4.peg.2931"/>
<organism evidence="1 2">
    <name type="scientific">Pseudomonas syringae pv. pisi str. 1704B</name>
    <dbReference type="NCBI Taxonomy" id="629263"/>
    <lineage>
        <taxon>Bacteria</taxon>
        <taxon>Pseudomonadati</taxon>
        <taxon>Pseudomonadota</taxon>
        <taxon>Gammaproteobacteria</taxon>
        <taxon>Pseudomonadales</taxon>
        <taxon>Pseudomonadaceae</taxon>
        <taxon>Pseudomonas</taxon>
        <taxon>Pseudomonas syringae</taxon>
    </lineage>
</organism>
<sequence length="33" mass="3727">MIFCVTGMVELNVKGQISLYAKVIKVRLMTSPR</sequence>
<protein>
    <submittedName>
        <fullName evidence="1">Uncharacterized protein</fullName>
    </submittedName>
</protein>
<name>F3GAQ4_PSESJ</name>
<accession>F3GAQ4</accession>
<evidence type="ECO:0000313" key="1">
    <source>
        <dbReference type="EMBL" id="EGH44154.1"/>
    </source>
</evidence>